<dbReference type="AlphaFoldDB" id="A0A0A0D8K8"/>
<reference evidence="1 2" key="1">
    <citation type="submission" date="2014-01" db="EMBL/GenBank/DDBJ databases">
        <title>Genome sequence determination for a cystic fibrosis isolate, Inquilinus limosus.</title>
        <authorList>
            <person name="Pino M."/>
            <person name="Di Conza J."/>
            <person name="Gutkind G."/>
        </authorList>
    </citation>
    <scope>NUCLEOTIDE SEQUENCE [LARGE SCALE GENOMIC DNA]</scope>
    <source>
        <strain evidence="1 2">MP06</strain>
    </source>
</reference>
<organism evidence="1 2">
    <name type="scientific">Inquilinus limosus MP06</name>
    <dbReference type="NCBI Taxonomy" id="1398085"/>
    <lineage>
        <taxon>Bacteria</taxon>
        <taxon>Pseudomonadati</taxon>
        <taxon>Pseudomonadota</taxon>
        <taxon>Alphaproteobacteria</taxon>
        <taxon>Rhodospirillales</taxon>
        <taxon>Rhodospirillaceae</taxon>
        <taxon>Inquilinus</taxon>
    </lineage>
</organism>
<dbReference type="OrthoDB" id="7363336at2"/>
<comment type="caution">
    <text evidence="1">The sequence shown here is derived from an EMBL/GenBank/DDBJ whole genome shotgun (WGS) entry which is preliminary data.</text>
</comment>
<dbReference type="RefSeq" id="WP_034834934.1">
    <property type="nucleotide sequence ID" value="NZ_JANX01000089.1"/>
</dbReference>
<gene>
    <name evidence="1" type="ORF">P409_09935</name>
</gene>
<protein>
    <submittedName>
        <fullName evidence="1">Uncharacterized protein</fullName>
    </submittedName>
</protein>
<proteinExistence type="predicted"/>
<evidence type="ECO:0000313" key="2">
    <source>
        <dbReference type="Proteomes" id="UP000029995"/>
    </source>
</evidence>
<dbReference type="Proteomes" id="UP000029995">
    <property type="component" value="Unassembled WGS sequence"/>
</dbReference>
<evidence type="ECO:0000313" key="1">
    <source>
        <dbReference type="EMBL" id="KGM34489.1"/>
    </source>
</evidence>
<accession>A0A0A0D8K8</accession>
<dbReference type="EMBL" id="JANX01000089">
    <property type="protein sequence ID" value="KGM34489.1"/>
    <property type="molecule type" value="Genomic_DNA"/>
</dbReference>
<name>A0A0A0D8K8_9PROT</name>
<sequence length="77" mass="8970">MDTIITSFDDLFTRWPRQGHLSADLGVSPQHLRMMRVRRSVPVRYWPRFVAAAARRGIAGVDYDLLVRLHIPEEKQP</sequence>